<dbReference type="EMBL" id="VIVQ01000002">
    <property type="protein sequence ID" value="TWE10233.1"/>
    <property type="molecule type" value="Genomic_DNA"/>
</dbReference>
<dbReference type="InterPro" id="IPR029061">
    <property type="entry name" value="THDP-binding"/>
</dbReference>
<dbReference type="SUPFAM" id="SSF52518">
    <property type="entry name" value="Thiamin diphosphate-binding fold (THDP-binding)"/>
    <property type="match status" value="1"/>
</dbReference>
<protein>
    <submittedName>
        <fullName evidence="2">Transketolase</fullName>
    </submittedName>
</protein>
<organism evidence="2 3">
    <name type="scientific">Rudaeicoccus suwonensis</name>
    <dbReference type="NCBI Taxonomy" id="657409"/>
    <lineage>
        <taxon>Bacteria</taxon>
        <taxon>Bacillati</taxon>
        <taxon>Actinomycetota</taxon>
        <taxon>Actinomycetes</taxon>
        <taxon>Micrococcales</taxon>
        <taxon>Dermacoccaceae</taxon>
        <taxon>Rudaeicoccus</taxon>
    </lineage>
</organism>
<dbReference type="PANTHER" id="PTHR43825:SF1">
    <property type="entry name" value="TRANSKETOLASE-LIKE PYRIMIDINE-BINDING DOMAIN-CONTAINING PROTEIN"/>
    <property type="match status" value="1"/>
</dbReference>
<dbReference type="Gene3D" id="3.40.50.920">
    <property type="match status" value="1"/>
</dbReference>
<comment type="caution">
    <text evidence="2">The sequence shown here is derived from an EMBL/GenBank/DDBJ whole genome shotgun (WGS) entry which is preliminary data.</text>
</comment>
<dbReference type="RefSeq" id="WP_145229041.1">
    <property type="nucleotide sequence ID" value="NZ_VIVQ01000002.1"/>
</dbReference>
<proteinExistence type="predicted"/>
<dbReference type="OrthoDB" id="8732661at2"/>
<evidence type="ECO:0000313" key="3">
    <source>
        <dbReference type="Proteomes" id="UP000318297"/>
    </source>
</evidence>
<dbReference type="InterPro" id="IPR009014">
    <property type="entry name" value="Transketo_C/PFOR_II"/>
</dbReference>
<dbReference type="AlphaFoldDB" id="A0A561E3P3"/>
<accession>A0A561E3P3</accession>
<name>A0A561E3P3_9MICO</name>
<dbReference type="InterPro" id="IPR051157">
    <property type="entry name" value="PDH/Transketolase"/>
</dbReference>
<dbReference type="PANTHER" id="PTHR43825">
    <property type="entry name" value="PYRUVATE DEHYDROGENASE E1 COMPONENT"/>
    <property type="match status" value="1"/>
</dbReference>
<dbReference type="SMART" id="SM00861">
    <property type="entry name" value="Transket_pyr"/>
    <property type="match status" value="1"/>
</dbReference>
<evidence type="ECO:0000259" key="1">
    <source>
        <dbReference type="SMART" id="SM00861"/>
    </source>
</evidence>
<dbReference type="Gene3D" id="3.40.50.970">
    <property type="match status" value="1"/>
</dbReference>
<evidence type="ECO:0000313" key="2">
    <source>
        <dbReference type="EMBL" id="TWE10233.1"/>
    </source>
</evidence>
<dbReference type="SUPFAM" id="SSF52922">
    <property type="entry name" value="TK C-terminal domain-like"/>
    <property type="match status" value="1"/>
</dbReference>
<sequence length="304" mass="32537">MTTGTRETFAETAADIVRSDDRAAIVYAEISGQLLSEIEAEHPERVLNVGIREQLLVSVGAGLALSGLRPIVHTFASFLVERAFEQVKLDFGHQDVDGVLVSTGGSFDIASGGRTHQSPGDVALMDTLPGWSIHVPGTAAEVDAVIRHGMRAGGRHYVRVEEHQNDTSSARILSGDNGFEVVREGRSGVVIAVGPMLTDTLAAIEGMDLAVLHAATVRPFDAVALRSAVDRSTADVVLVEPYLAGTSAWAVDAALTRMAHRTLALGTSRERELRKYGTAAQHRRAHGLDRSSLRESIARFIDEG</sequence>
<keyword evidence="3" id="KW-1185">Reference proteome</keyword>
<reference evidence="2 3" key="1">
    <citation type="submission" date="2019-06" db="EMBL/GenBank/DDBJ databases">
        <title>Sequencing the genomes of 1000 actinobacteria strains.</title>
        <authorList>
            <person name="Klenk H.-P."/>
        </authorList>
    </citation>
    <scope>NUCLEOTIDE SEQUENCE [LARGE SCALE GENOMIC DNA]</scope>
    <source>
        <strain evidence="2 3">DSM 19560</strain>
    </source>
</reference>
<dbReference type="Pfam" id="PF02779">
    <property type="entry name" value="Transket_pyr"/>
    <property type="match status" value="1"/>
</dbReference>
<dbReference type="Proteomes" id="UP000318297">
    <property type="component" value="Unassembled WGS sequence"/>
</dbReference>
<dbReference type="CDD" id="cd07033">
    <property type="entry name" value="TPP_PYR_DXS_TK_like"/>
    <property type="match status" value="1"/>
</dbReference>
<dbReference type="InterPro" id="IPR005475">
    <property type="entry name" value="Transketolase-like_Pyr-bd"/>
</dbReference>
<dbReference type="GO" id="GO:0000287">
    <property type="term" value="F:magnesium ion binding"/>
    <property type="evidence" value="ECO:0007669"/>
    <property type="project" value="UniProtKB-ARBA"/>
</dbReference>
<gene>
    <name evidence="2" type="ORF">BKA23_2587</name>
</gene>
<feature type="domain" description="Transketolase-like pyrimidine-binding" evidence="1">
    <location>
        <begin position="3"/>
        <end position="167"/>
    </location>
</feature>